<dbReference type="AlphaFoldDB" id="A0A5B8R8J4"/>
<dbReference type="InterPro" id="IPR003607">
    <property type="entry name" value="HD/PDEase_dom"/>
</dbReference>
<proteinExistence type="inferred from homology"/>
<dbReference type="FunFam" id="1.10.3210.10:FF:000001">
    <property type="entry name" value="GTP pyrophosphokinase RelA"/>
    <property type="match status" value="1"/>
</dbReference>
<dbReference type="GO" id="GO:0015969">
    <property type="term" value="P:guanosine tetraphosphate metabolic process"/>
    <property type="evidence" value="ECO:0007669"/>
    <property type="project" value="InterPro"/>
</dbReference>
<dbReference type="PROSITE" id="PS51831">
    <property type="entry name" value="HD"/>
    <property type="match status" value="1"/>
</dbReference>
<dbReference type="InterPro" id="IPR045600">
    <property type="entry name" value="RelA/SpoT_AH_RIS"/>
</dbReference>
<dbReference type="SUPFAM" id="SSF109604">
    <property type="entry name" value="HD-domain/PDEase-like"/>
    <property type="match status" value="1"/>
</dbReference>
<feature type="domain" description="TGS" evidence="4">
    <location>
        <begin position="403"/>
        <end position="464"/>
    </location>
</feature>
<dbReference type="InterPro" id="IPR033655">
    <property type="entry name" value="TGS_RelA/SpoT"/>
</dbReference>
<dbReference type="InterPro" id="IPR045865">
    <property type="entry name" value="ACT-like_dom_sf"/>
</dbReference>
<dbReference type="Pfam" id="PF13328">
    <property type="entry name" value="HD_4"/>
    <property type="match status" value="1"/>
</dbReference>
<dbReference type="CDD" id="cd00077">
    <property type="entry name" value="HDc"/>
    <property type="match status" value="1"/>
</dbReference>
<dbReference type="InterPro" id="IPR002912">
    <property type="entry name" value="ACT_dom"/>
</dbReference>
<dbReference type="CDD" id="cd01668">
    <property type="entry name" value="TGS_RSH"/>
    <property type="match status" value="1"/>
</dbReference>
<dbReference type="GO" id="GO:0005886">
    <property type="term" value="C:plasma membrane"/>
    <property type="evidence" value="ECO:0007669"/>
    <property type="project" value="TreeGrafter"/>
</dbReference>
<dbReference type="GO" id="GO:0008728">
    <property type="term" value="F:GTP diphosphokinase activity"/>
    <property type="evidence" value="ECO:0007669"/>
    <property type="project" value="TreeGrafter"/>
</dbReference>
<dbReference type="SUPFAM" id="SSF81271">
    <property type="entry name" value="TGS-like"/>
    <property type="match status" value="1"/>
</dbReference>
<evidence type="ECO:0000313" key="5">
    <source>
        <dbReference type="EMBL" id="QEA05046.1"/>
    </source>
</evidence>
<evidence type="ECO:0000256" key="1">
    <source>
        <dbReference type="ARBA" id="ARBA00007476"/>
    </source>
</evidence>
<dbReference type="Gene3D" id="3.30.460.10">
    <property type="entry name" value="Beta Polymerase, domain 2"/>
    <property type="match status" value="1"/>
</dbReference>
<dbReference type="GO" id="GO:0042594">
    <property type="term" value="P:response to starvation"/>
    <property type="evidence" value="ECO:0007669"/>
    <property type="project" value="TreeGrafter"/>
</dbReference>
<dbReference type="GO" id="GO:0008893">
    <property type="term" value="F:guanosine-3',5'-bis(diphosphate) 3'-diphosphatase activity"/>
    <property type="evidence" value="ECO:0007669"/>
    <property type="project" value="TreeGrafter"/>
</dbReference>
<comment type="similarity">
    <text evidence="1">Belongs to the RelA/SpoT family.</text>
</comment>
<dbReference type="CDD" id="cd05399">
    <property type="entry name" value="NT_Rel-Spo_like"/>
    <property type="match status" value="1"/>
</dbReference>
<dbReference type="Pfam" id="PF13291">
    <property type="entry name" value="ACT_4"/>
    <property type="match status" value="1"/>
</dbReference>
<evidence type="ECO:0000259" key="3">
    <source>
        <dbReference type="PROSITE" id="PS51831"/>
    </source>
</evidence>
<reference evidence="5" key="1">
    <citation type="submission" date="2019-06" db="EMBL/GenBank/DDBJ databases">
        <authorList>
            <person name="Murdoch R.W."/>
            <person name="Fathepure B."/>
        </authorList>
    </citation>
    <scope>NUCLEOTIDE SEQUENCE</scope>
</reference>
<dbReference type="Gene3D" id="3.10.20.30">
    <property type="match status" value="1"/>
</dbReference>
<dbReference type="SMART" id="SM00954">
    <property type="entry name" value="RelA_SpoT"/>
    <property type="match status" value="1"/>
</dbReference>
<organism evidence="5">
    <name type="scientific">uncultured organism</name>
    <dbReference type="NCBI Taxonomy" id="155900"/>
    <lineage>
        <taxon>unclassified sequences</taxon>
        <taxon>environmental samples</taxon>
    </lineage>
</organism>
<gene>
    <name evidence="5" type="primary">spoT</name>
    <name evidence="5" type="ORF">KBTEX_01365</name>
</gene>
<evidence type="ECO:0000259" key="2">
    <source>
        <dbReference type="PROSITE" id="PS51671"/>
    </source>
</evidence>
<dbReference type="SUPFAM" id="SSF81301">
    <property type="entry name" value="Nucleotidyltransferase"/>
    <property type="match status" value="1"/>
</dbReference>
<dbReference type="PROSITE" id="PS51880">
    <property type="entry name" value="TGS"/>
    <property type="match status" value="1"/>
</dbReference>
<accession>A0A5B8R8J4</accession>
<dbReference type="InterPro" id="IPR004811">
    <property type="entry name" value="RelA/Spo_fam"/>
</dbReference>
<dbReference type="Pfam" id="PF04607">
    <property type="entry name" value="RelA_SpoT"/>
    <property type="match status" value="1"/>
</dbReference>
<dbReference type="Gene3D" id="1.10.3210.10">
    <property type="entry name" value="Hypothetical protein af1432"/>
    <property type="match status" value="1"/>
</dbReference>
<dbReference type="SUPFAM" id="SSF55021">
    <property type="entry name" value="ACT-like"/>
    <property type="match status" value="1"/>
</dbReference>
<dbReference type="InterPro" id="IPR004095">
    <property type="entry name" value="TGS"/>
</dbReference>
<dbReference type="FunFam" id="3.30.460.10:FF:000001">
    <property type="entry name" value="GTP pyrophosphokinase RelA"/>
    <property type="match status" value="1"/>
</dbReference>
<dbReference type="FunFam" id="3.10.20.30:FF:000002">
    <property type="entry name" value="GTP pyrophosphokinase (RelA/SpoT)"/>
    <property type="match status" value="1"/>
</dbReference>
<dbReference type="EMBL" id="MN079093">
    <property type="protein sequence ID" value="QEA05046.1"/>
    <property type="molecule type" value="Genomic_DNA"/>
</dbReference>
<dbReference type="NCBIfam" id="NF008303">
    <property type="entry name" value="PRK11092.1"/>
    <property type="match status" value="1"/>
</dbReference>
<dbReference type="InterPro" id="IPR007685">
    <property type="entry name" value="RelA_SpoT"/>
</dbReference>
<protein>
    <submittedName>
        <fullName evidence="5">Bifunctional (P)ppGpp synthase/hydrolase SpoT</fullName>
    </submittedName>
</protein>
<dbReference type="InterPro" id="IPR043519">
    <property type="entry name" value="NT_sf"/>
</dbReference>
<dbReference type="Pfam" id="PF02824">
    <property type="entry name" value="TGS"/>
    <property type="match status" value="1"/>
</dbReference>
<feature type="domain" description="ACT" evidence="2">
    <location>
        <begin position="648"/>
        <end position="722"/>
    </location>
</feature>
<dbReference type="NCBIfam" id="TIGR00691">
    <property type="entry name" value="spoT_relA"/>
    <property type="match status" value="1"/>
</dbReference>
<dbReference type="InterPro" id="IPR012676">
    <property type="entry name" value="TGS-like"/>
</dbReference>
<dbReference type="InterPro" id="IPR012675">
    <property type="entry name" value="Beta-grasp_dom_sf"/>
</dbReference>
<dbReference type="PROSITE" id="PS51671">
    <property type="entry name" value="ACT"/>
    <property type="match status" value="1"/>
</dbReference>
<dbReference type="PANTHER" id="PTHR21262:SF36">
    <property type="entry name" value="BIFUNCTIONAL (P)PPGPP SYNTHASE_HYDROLASE SPOT"/>
    <property type="match status" value="1"/>
</dbReference>
<sequence>MSSGEAVVERSVAAVDPAARAADLCATLESYLSPAQINLVYEAYRFGAEAHRGQRRLSGEPYITHPLDVAKILAGMRLDTESLVAAILHDVIEDTPTAKAELAERFGEEVAELVDGVSKLTQINFKSKAEAQAENFRKMVLAMSQDIRVILIKLADRLHNMRTIWVMPPHKRWRIARETLEIYAPIAQRLGINTLRVELDELGFAALYPMRYRVLKEKVRRQRGNRREVISKVRETLEERLAEAGIEGRVEGREKHLWSIYQKMRHKHASFHDVFDVYGFRLIVGDVDTCYRVLGVLHQLYKPLPGRIKDYIAIPKANGYQSLHTTLLGPRRMRIEVQIRTEEMDKVAEAGIAAHWLYKEAEQASHVAHARAREWVRGLLEMQRAAGNSLEFIENVKIDLLPDEIYVFTPSGDIMELPRGATVVDFAYGVHSDIGDACIAAMVDHRLTPLRTPLETGQTVEVITAPVARPNPAWLDFVVTAKARTAIRHSLKRLRGAEAVSLGRRLVSQALQAFEIELEDLGEERVNAALASLGAPDLETVLRDVGLGQRMPWLVAQRLSGLNTEDAGERQRPGSGSFTVRGTEGAVVTFARCCRPIPGDPIVGFVSAGRGVVIHHRDCNNIRDYRNHPEKWLDVQWDESVGGEFPVTLAVDVVNKRGVLASVAATVSELDSNIEAVDQEEKEGMIATIRVTISVRDRVHLARIMRRLRGLNSVLRISRRRG</sequence>
<feature type="domain" description="HD" evidence="3">
    <location>
        <begin position="62"/>
        <end position="161"/>
    </location>
</feature>
<dbReference type="PANTHER" id="PTHR21262">
    <property type="entry name" value="GUANOSINE-3',5'-BIS DIPHOSPHATE 3'-PYROPHOSPHOHYDROLASE"/>
    <property type="match status" value="1"/>
</dbReference>
<evidence type="ECO:0000259" key="4">
    <source>
        <dbReference type="PROSITE" id="PS51880"/>
    </source>
</evidence>
<dbReference type="SMART" id="SM00471">
    <property type="entry name" value="HDc"/>
    <property type="match status" value="1"/>
</dbReference>
<dbReference type="Gene3D" id="3.30.70.260">
    <property type="match status" value="1"/>
</dbReference>
<dbReference type="Pfam" id="PF19296">
    <property type="entry name" value="RelA_AH_RIS"/>
    <property type="match status" value="1"/>
</dbReference>
<dbReference type="CDD" id="cd04876">
    <property type="entry name" value="ACT_RelA-SpoT"/>
    <property type="match status" value="1"/>
</dbReference>
<dbReference type="InterPro" id="IPR006674">
    <property type="entry name" value="HD_domain"/>
</dbReference>
<keyword evidence="5" id="KW-0378">Hydrolase</keyword>
<name>A0A5B8R8J4_9ZZZZ</name>